<dbReference type="AlphaFoldDB" id="A0A3P1SH98"/>
<gene>
    <name evidence="4" type="ORF">EII11_05460</name>
</gene>
<dbReference type="CDD" id="cd04301">
    <property type="entry name" value="NAT_SF"/>
    <property type="match status" value="1"/>
</dbReference>
<keyword evidence="5" id="KW-1185">Reference proteome</keyword>
<dbReference type="InterPro" id="IPR016181">
    <property type="entry name" value="Acyl_CoA_acyltransferase"/>
</dbReference>
<feature type="domain" description="N-acetyltransferase" evidence="3">
    <location>
        <begin position="1"/>
        <end position="145"/>
    </location>
</feature>
<sequence>MDIRELTARDAHLGFTAMQTLRPALTASSFSALVAAHMQEGYRLLGVFEGASDEAIAVAGFRMGRNLAWGEHLYIDDLSTLPEARGKGAASLLLDWIAEEARHLGIAQIHLDSGVQAERQDAHRLYFRHGYRISSYHFSRPVLPA</sequence>
<dbReference type="OrthoDB" id="529907at2"/>
<dbReference type="PANTHER" id="PTHR43420:SF44">
    <property type="entry name" value="ACETYLTRANSFERASE YPEA"/>
    <property type="match status" value="1"/>
</dbReference>
<evidence type="ECO:0000259" key="3">
    <source>
        <dbReference type="PROSITE" id="PS51186"/>
    </source>
</evidence>
<dbReference type="Pfam" id="PF00583">
    <property type="entry name" value="Acetyltransf_1"/>
    <property type="match status" value="1"/>
</dbReference>
<protein>
    <submittedName>
        <fullName evidence="4">GNAT family N-acetyltransferase</fullName>
    </submittedName>
</protein>
<dbReference type="GO" id="GO:0016747">
    <property type="term" value="F:acyltransferase activity, transferring groups other than amino-acyl groups"/>
    <property type="evidence" value="ECO:0007669"/>
    <property type="project" value="InterPro"/>
</dbReference>
<name>A0A3P1SH98_9ACTO</name>
<proteinExistence type="predicted"/>
<dbReference type="PROSITE" id="PS51186">
    <property type="entry name" value="GNAT"/>
    <property type="match status" value="1"/>
</dbReference>
<accession>A0A3P1SH98</accession>
<keyword evidence="2" id="KW-0012">Acyltransferase</keyword>
<dbReference type="Proteomes" id="UP000280444">
    <property type="component" value="Unassembled WGS sequence"/>
</dbReference>
<dbReference type="SUPFAM" id="SSF55729">
    <property type="entry name" value="Acyl-CoA N-acyltransferases (Nat)"/>
    <property type="match status" value="1"/>
</dbReference>
<comment type="caution">
    <text evidence="4">The sequence shown here is derived from an EMBL/GenBank/DDBJ whole genome shotgun (WGS) entry which is preliminary data.</text>
</comment>
<dbReference type="PANTHER" id="PTHR43420">
    <property type="entry name" value="ACETYLTRANSFERASE"/>
    <property type="match status" value="1"/>
</dbReference>
<evidence type="ECO:0000313" key="5">
    <source>
        <dbReference type="Proteomes" id="UP000280444"/>
    </source>
</evidence>
<dbReference type="Gene3D" id="3.40.630.30">
    <property type="match status" value="1"/>
</dbReference>
<dbReference type="InterPro" id="IPR000182">
    <property type="entry name" value="GNAT_dom"/>
</dbReference>
<evidence type="ECO:0000256" key="2">
    <source>
        <dbReference type="ARBA" id="ARBA00023315"/>
    </source>
</evidence>
<dbReference type="EMBL" id="RQZF01000003">
    <property type="protein sequence ID" value="RRC95702.1"/>
    <property type="molecule type" value="Genomic_DNA"/>
</dbReference>
<evidence type="ECO:0000256" key="1">
    <source>
        <dbReference type="ARBA" id="ARBA00022679"/>
    </source>
</evidence>
<organism evidence="4 5">
    <name type="scientific">Schaalia canis</name>
    <dbReference type="NCBI Taxonomy" id="100469"/>
    <lineage>
        <taxon>Bacteria</taxon>
        <taxon>Bacillati</taxon>
        <taxon>Actinomycetota</taxon>
        <taxon>Actinomycetes</taxon>
        <taxon>Actinomycetales</taxon>
        <taxon>Actinomycetaceae</taxon>
        <taxon>Schaalia</taxon>
    </lineage>
</organism>
<dbReference type="InterPro" id="IPR050680">
    <property type="entry name" value="YpeA/RimI_acetyltransf"/>
</dbReference>
<keyword evidence="1 4" id="KW-0808">Transferase</keyword>
<dbReference type="RefSeq" id="WP_124869699.1">
    <property type="nucleotide sequence ID" value="NZ_RQZF01000003.1"/>
</dbReference>
<evidence type="ECO:0000313" key="4">
    <source>
        <dbReference type="EMBL" id="RRC95702.1"/>
    </source>
</evidence>
<reference evidence="4 5" key="1">
    <citation type="submission" date="2018-11" db="EMBL/GenBank/DDBJ databases">
        <title>Genomes From Bacteria Associated with the Canine Oral Cavity: a Test Case for Automated Genome-Based Taxonomic Assignment.</title>
        <authorList>
            <person name="Coil D.A."/>
            <person name="Jospin G."/>
            <person name="Darling A.E."/>
            <person name="Wallis C."/>
            <person name="Davis I.J."/>
            <person name="Harris S."/>
            <person name="Eisen J.A."/>
            <person name="Holcombe L.J."/>
            <person name="O'Flynn C."/>
        </authorList>
    </citation>
    <scope>NUCLEOTIDE SEQUENCE [LARGE SCALE GENOMIC DNA]</scope>
    <source>
        <strain evidence="4 5">OH770</strain>
    </source>
</reference>